<dbReference type="RefSeq" id="WP_093958695.1">
    <property type="nucleotide sequence ID" value="NZ_FZQN01000001.1"/>
</dbReference>
<dbReference type="InterPro" id="IPR001387">
    <property type="entry name" value="Cro/C1-type_HTH"/>
</dbReference>
<sequence>MKVNNKEVGQRIKNIRLGLGESMDQFGSRFNTSRGTINNWEKGRNLPNNKNLLLIAKLGNRTIDEILYGDYDTFLLFKIRDLVPKFVDNIDKQSDKLDEISYNIFTIAKSQITNNDYQISENKLKLIIINTIKNSLDYQGELIKNDLANFDYSNFGSLIDEEYYYFGYTLKNKFNDKLLFTSVLAILNKTTKTIYIDDLSRERFFNFLSDDLLIRVSTMKDDIAPNQVIPFSTYIKYRSKIFHDILEEMLWLPFLSNKIDISGFTIKILKEQTINHKTIKLNNK</sequence>
<dbReference type="Gene3D" id="1.10.260.40">
    <property type="entry name" value="lambda repressor-like DNA-binding domains"/>
    <property type="match status" value="1"/>
</dbReference>
<evidence type="ECO:0000313" key="3">
    <source>
        <dbReference type="Proteomes" id="UP000306241"/>
    </source>
</evidence>
<evidence type="ECO:0000313" key="2">
    <source>
        <dbReference type="EMBL" id="VTT44615.1"/>
    </source>
</evidence>
<gene>
    <name evidence="2" type="ORF">NCTC10924_01181</name>
</gene>
<dbReference type="SMART" id="SM00530">
    <property type="entry name" value="HTH_XRE"/>
    <property type="match status" value="1"/>
</dbReference>
<proteinExistence type="predicted"/>
<dbReference type="OrthoDB" id="2055733at2"/>
<dbReference type="CDD" id="cd00093">
    <property type="entry name" value="HTH_XRE"/>
    <property type="match status" value="1"/>
</dbReference>
<dbReference type="PROSITE" id="PS50943">
    <property type="entry name" value="HTH_CROC1"/>
    <property type="match status" value="1"/>
</dbReference>
<reference evidence="2 3" key="1">
    <citation type="submission" date="2019-05" db="EMBL/GenBank/DDBJ databases">
        <authorList>
            <consortium name="Pathogen Informatics"/>
        </authorList>
    </citation>
    <scope>NUCLEOTIDE SEQUENCE [LARGE SCALE GENOMIC DNA]</scope>
    <source>
        <strain evidence="2 3">NCTC10924</strain>
    </source>
</reference>
<evidence type="ECO:0000259" key="1">
    <source>
        <dbReference type="PROSITE" id="PS50943"/>
    </source>
</evidence>
<dbReference type="GO" id="GO:0003677">
    <property type="term" value="F:DNA binding"/>
    <property type="evidence" value="ECO:0007669"/>
    <property type="project" value="InterPro"/>
</dbReference>
<feature type="domain" description="HTH cro/C1-type" evidence="1">
    <location>
        <begin position="12"/>
        <end position="66"/>
    </location>
</feature>
<dbReference type="Proteomes" id="UP000306241">
    <property type="component" value="Chromosome"/>
</dbReference>
<dbReference type="AlphaFoldDB" id="A0A4V0H840"/>
<dbReference type="SUPFAM" id="SSF47413">
    <property type="entry name" value="lambda repressor-like DNA-binding domains"/>
    <property type="match status" value="1"/>
</dbReference>
<protein>
    <submittedName>
        <fullName evidence="2">Transcriptional regulator</fullName>
    </submittedName>
</protein>
<organism evidence="2 3">
    <name type="scientific">Streptococcus porcinus</name>
    <dbReference type="NCBI Taxonomy" id="1340"/>
    <lineage>
        <taxon>Bacteria</taxon>
        <taxon>Bacillati</taxon>
        <taxon>Bacillota</taxon>
        <taxon>Bacilli</taxon>
        <taxon>Lactobacillales</taxon>
        <taxon>Streptococcaceae</taxon>
        <taxon>Streptococcus</taxon>
    </lineage>
</organism>
<name>A0A4V0H840_STRPO</name>
<dbReference type="Pfam" id="PF01381">
    <property type="entry name" value="HTH_3"/>
    <property type="match status" value="1"/>
</dbReference>
<dbReference type="EMBL" id="LR594052">
    <property type="protein sequence ID" value="VTT44615.1"/>
    <property type="molecule type" value="Genomic_DNA"/>
</dbReference>
<dbReference type="InterPro" id="IPR010982">
    <property type="entry name" value="Lambda_DNA-bd_dom_sf"/>
</dbReference>
<accession>A0A4V0H840</accession>